<feature type="domain" description="Rieske" evidence="5">
    <location>
        <begin position="5"/>
        <end position="102"/>
    </location>
</feature>
<dbReference type="GO" id="GO:0046872">
    <property type="term" value="F:metal ion binding"/>
    <property type="evidence" value="ECO:0007669"/>
    <property type="project" value="UniProtKB-KW"/>
</dbReference>
<accession>A0A0W8I6V3</accession>
<evidence type="ECO:0000259" key="5">
    <source>
        <dbReference type="PROSITE" id="PS51296"/>
    </source>
</evidence>
<dbReference type="Pfam" id="PF00355">
    <property type="entry name" value="Rieske"/>
    <property type="match status" value="1"/>
</dbReference>
<keyword evidence="2" id="KW-0479">Metal-binding</keyword>
<sequence>MSEPVRVCSVDELPSEVGAVVAEIEGRRVAIARDSAGELHAFDDTCSHANVSLAEGEIEGQHIECWLHGSQFNMTTGAPEQLPATIPIAVHELRVDEDGSVLVTLRTTTAGV</sequence>
<evidence type="ECO:0000313" key="6">
    <source>
        <dbReference type="EMBL" id="KUG54315.1"/>
    </source>
</evidence>
<dbReference type="GO" id="GO:0016705">
    <property type="term" value="F:oxidoreductase activity, acting on paired donors, with incorporation or reduction of molecular oxygen"/>
    <property type="evidence" value="ECO:0007669"/>
    <property type="project" value="UniProtKB-ARBA"/>
</dbReference>
<evidence type="ECO:0000256" key="1">
    <source>
        <dbReference type="ARBA" id="ARBA00022714"/>
    </source>
</evidence>
<comment type="caution">
    <text evidence="6">The sequence shown here is derived from an EMBL/GenBank/DDBJ whole genome shotgun (WGS) entry which is preliminary data.</text>
</comment>
<evidence type="ECO:0000256" key="3">
    <source>
        <dbReference type="ARBA" id="ARBA00023004"/>
    </source>
</evidence>
<dbReference type="RefSeq" id="WP_058891048.1">
    <property type="nucleotide sequence ID" value="NZ_LQBL01000027.1"/>
</dbReference>
<dbReference type="PROSITE" id="PS51296">
    <property type="entry name" value="RIESKE"/>
    <property type="match status" value="1"/>
</dbReference>
<dbReference type="OrthoDB" id="147178at2"/>
<dbReference type="AlphaFoldDB" id="A0A0W8I6V3"/>
<keyword evidence="4" id="KW-0411">Iron-sulfur</keyword>
<reference evidence="6 7" key="1">
    <citation type="submission" date="2015-12" db="EMBL/GenBank/DDBJ databases">
        <title>Serinicoccus chungangenesis strain CD08_5 genome sequencing and assembly.</title>
        <authorList>
            <person name="Chander A.M."/>
            <person name="Kaur G."/>
            <person name="Nair G.R."/>
            <person name="Dhawan D.K."/>
            <person name="Kochhar R.K."/>
            <person name="Mayilraj S."/>
            <person name="Bhadada S.K."/>
        </authorList>
    </citation>
    <scope>NUCLEOTIDE SEQUENCE [LARGE SCALE GENOMIC DNA]</scope>
    <source>
        <strain evidence="6 7">CD08_5</strain>
    </source>
</reference>
<keyword evidence="1" id="KW-0001">2Fe-2S</keyword>
<dbReference type="STRING" id="767452.AVL62_03575"/>
<dbReference type="GO" id="GO:0051537">
    <property type="term" value="F:2 iron, 2 sulfur cluster binding"/>
    <property type="evidence" value="ECO:0007669"/>
    <property type="project" value="UniProtKB-KW"/>
</dbReference>
<dbReference type="InterPro" id="IPR017941">
    <property type="entry name" value="Rieske_2Fe-2S"/>
</dbReference>
<keyword evidence="3" id="KW-0408">Iron</keyword>
<dbReference type="Gene3D" id="2.102.10.10">
    <property type="entry name" value="Rieske [2Fe-2S] iron-sulphur domain"/>
    <property type="match status" value="1"/>
</dbReference>
<dbReference type="SUPFAM" id="SSF50022">
    <property type="entry name" value="ISP domain"/>
    <property type="match status" value="1"/>
</dbReference>
<evidence type="ECO:0000256" key="4">
    <source>
        <dbReference type="ARBA" id="ARBA00023014"/>
    </source>
</evidence>
<dbReference type="InterPro" id="IPR036922">
    <property type="entry name" value="Rieske_2Fe-2S_sf"/>
</dbReference>
<protein>
    <submittedName>
        <fullName evidence="6">Ferredoxin</fullName>
    </submittedName>
</protein>
<dbReference type="Proteomes" id="UP000054837">
    <property type="component" value="Unassembled WGS sequence"/>
</dbReference>
<evidence type="ECO:0000313" key="7">
    <source>
        <dbReference type="Proteomes" id="UP000054837"/>
    </source>
</evidence>
<name>A0A0W8I6V3_9MICO</name>
<organism evidence="6 7">
    <name type="scientific">Serinicoccus chungangensis</name>
    <dbReference type="NCBI Taxonomy" id="767452"/>
    <lineage>
        <taxon>Bacteria</taxon>
        <taxon>Bacillati</taxon>
        <taxon>Actinomycetota</taxon>
        <taxon>Actinomycetes</taxon>
        <taxon>Micrococcales</taxon>
        <taxon>Ornithinimicrobiaceae</taxon>
        <taxon>Serinicoccus</taxon>
    </lineage>
</organism>
<gene>
    <name evidence="6" type="ORF">AVL62_03575</name>
</gene>
<evidence type="ECO:0000256" key="2">
    <source>
        <dbReference type="ARBA" id="ARBA00022723"/>
    </source>
</evidence>
<keyword evidence="7" id="KW-1185">Reference proteome</keyword>
<dbReference type="GO" id="GO:0004497">
    <property type="term" value="F:monooxygenase activity"/>
    <property type="evidence" value="ECO:0007669"/>
    <property type="project" value="UniProtKB-ARBA"/>
</dbReference>
<proteinExistence type="predicted"/>
<dbReference type="EMBL" id="LQBL01000027">
    <property type="protein sequence ID" value="KUG54315.1"/>
    <property type="molecule type" value="Genomic_DNA"/>
</dbReference>
<dbReference type="PANTHER" id="PTHR21496:SF23">
    <property type="entry name" value="3-PHENYLPROPIONATE_CINNAMIC ACID DIOXYGENASE FERREDOXIN SUBUNIT"/>
    <property type="match status" value="1"/>
</dbReference>
<dbReference type="PANTHER" id="PTHR21496">
    <property type="entry name" value="FERREDOXIN-RELATED"/>
    <property type="match status" value="1"/>
</dbReference>
<dbReference type="CDD" id="cd03528">
    <property type="entry name" value="Rieske_RO_ferredoxin"/>
    <property type="match status" value="1"/>
</dbReference>